<sequence length="498" mass="57444">MITIAKNFDAYGASSSFLQYVFKNSTNRKFILLAFIAGLVQLTIFKILYPFPDFISDSYSYIDTNLYHMNVNLWPIGYSKFIAFIHLFTSSHVGLVYIQYLILLVTFLYFFFSVLYLYGLPRRFALILYVFLFFNPMFLVLANCVLSDAIFCSISLILFTQYLWMYYKPTLANLIFQALLIGAAFVIRYTAIYYPIVSICAILLATYKWPVKLIGMVLPWLLIFPFIWYTQQETKKLTGTAEFSVFGGWQIANNALYMYGNINVDSTQLPPGTVELDREARAFWKATPPTENDLAELPGTFFIKVPTAILKPYLSTHGWANLRGAPGGFQAWGSVSPVYNAYGKWLIGHYPLAFARYYMWLNVKNYFIPHLEKFGSYNIGMREVWDPAKIWFNMKSNEVTLIPSIEFQGHVFFIFPLLFMALNIFFTGCAIFFLTNKKLRQANKPLFIALLLAIAFLLINFGFSVFATPVVLRYQIVPMIVLLTFILLLTEKQFEAEN</sequence>
<feature type="transmembrane region" description="Helical" evidence="1">
    <location>
        <begin position="472"/>
        <end position="490"/>
    </location>
</feature>
<dbReference type="EMBL" id="CP140154">
    <property type="protein sequence ID" value="WQG92967.1"/>
    <property type="molecule type" value="Genomic_DNA"/>
</dbReference>
<reference evidence="3 5" key="2">
    <citation type="submission" date="2023-11" db="EMBL/GenBank/DDBJ databases">
        <title>MicrobeMod: A computational toolkit for identifying prokaryotic methylation and restriction-modification with nanopore sequencing.</title>
        <authorList>
            <person name="Crits-Christoph A."/>
            <person name="Kang S.C."/>
            <person name="Lee H."/>
            <person name="Ostrov N."/>
        </authorList>
    </citation>
    <scope>NUCLEOTIDE SEQUENCE [LARGE SCALE GENOMIC DNA]</scope>
    <source>
        <strain evidence="3 5">ATCC 23090</strain>
    </source>
</reference>
<feature type="transmembrane region" description="Helical" evidence="1">
    <location>
        <begin position="124"/>
        <end position="142"/>
    </location>
</feature>
<dbReference type="RefSeq" id="WP_072360202.1">
    <property type="nucleotide sequence ID" value="NZ_CP139972.1"/>
</dbReference>
<keyword evidence="1" id="KW-0812">Transmembrane</keyword>
<dbReference type="AlphaFoldDB" id="A0A1K1PZI5"/>
<feature type="transmembrane region" description="Helical" evidence="1">
    <location>
        <begin position="100"/>
        <end position="118"/>
    </location>
</feature>
<evidence type="ECO:0000256" key="1">
    <source>
        <dbReference type="SAM" id="Phobius"/>
    </source>
</evidence>
<proteinExistence type="predicted"/>
<organism evidence="2 4">
    <name type="scientific">Chitinophaga sancti</name>
    <dbReference type="NCBI Taxonomy" id="1004"/>
    <lineage>
        <taxon>Bacteria</taxon>
        <taxon>Pseudomonadati</taxon>
        <taxon>Bacteroidota</taxon>
        <taxon>Chitinophagia</taxon>
        <taxon>Chitinophagales</taxon>
        <taxon>Chitinophagaceae</taxon>
        <taxon>Chitinophaga</taxon>
    </lineage>
</organism>
<feature type="transmembrane region" description="Helical" evidence="1">
    <location>
        <begin position="211"/>
        <end position="229"/>
    </location>
</feature>
<reference evidence="2 4" key="1">
    <citation type="submission" date="2016-11" db="EMBL/GenBank/DDBJ databases">
        <authorList>
            <person name="Jaros S."/>
            <person name="Januszkiewicz K."/>
            <person name="Wedrychowicz H."/>
        </authorList>
    </citation>
    <scope>NUCLEOTIDE SEQUENCE [LARGE SCALE GENOMIC DNA]</scope>
    <source>
        <strain evidence="2 4">DSM 784</strain>
    </source>
</reference>
<accession>A0A1K1PZI5</accession>
<name>A0A1K1PZI5_9BACT</name>
<feature type="transmembrane region" description="Helical" evidence="1">
    <location>
        <begin position="179"/>
        <end position="204"/>
    </location>
</feature>
<dbReference type="STRING" id="1004.SAMN05661012_02394"/>
<dbReference type="OrthoDB" id="636847at2"/>
<keyword evidence="1" id="KW-1133">Transmembrane helix</keyword>
<keyword evidence="5" id="KW-1185">Reference proteome</keyword>
<gene>
    <name evidence="2" type="ORF">SAMN05661012_02394</name>
    <name evidence="3" type="ORF">SR876_15710</name>
</gene>
<evidence type="ECO:0000313" key="5">
    <source>
        <dbReference type="Proteomes" id="UP001326715"/>
    </source>
</evidence>
<keyword evidence="1" id="KW-0472">Membrane</keyword>
<dbReference type="Proteomes" id="UP001326715">
    <property type="component" value="Chromosome"/>
</dbReference>
<evidence type="ECO:0000313" key="3">
    <source>
        <dbReference type="EMBL" id="WQG92967.1"/>
    </source>
</evidence>
<evidence type="ECO:0008006" key="6">
    <source>
        <dbReference type="Google" id="ProtNLM"/>
    </source>
</evidence>
<feature type="transmembrane region" description="Helical" evidence="1">
    <location>
        <begin position="411"/>
        <end position="434"/>
    </location>
</feature>
<evidence type="ECO:0000313" key="4">
    <source>
        <dbReference type="Proteomes" id="UP000183788"/>
    </source>
</evidence>
<feature type="transmembrane region" description="Helical" evidence="1">
    <location>
        <begin position="446"/>
        <end position="466"/>
    </location>
</feature>
<feature type="transmembrane region" description="Helical" evidence="1">
    <location>
        <begin position="30"/>
        <end position="51"/>
    </location>
</feature>
<dbReference type="Proteomes" id="UP000183788">
    <property type="component" value="Unassembled WGS sequence"/>
</dbReference>
<evidence type="ECO:0000313" key="2">
    <source>
        <dbReference type="EMBL" id="SFW52924.1"/>
    </source>
</evidence>
<protein>
    <recommendedName>
        <fullName evidence="6">Dolichyl-phosphate-mannose-protein mannosyltransferase</fullName>
    </recommendedName>
</protein>
<dbReference type="EMBL" id="FPIZ01000006">
    <property type="protein sequence ID" value="SFW52924.1"/>
    <property type="molecule type" value="Genomic_DNA"/>
</dbReference>